<dbReference type="Proteomes" id="UP000294192">
    <property type="component" value="Unassembled WGS sequence"/>
</dbReference>
<dbReference type="AlphaFoldDB" id="A0A4R0XXE4"/>
<evidence type="ECO:0000313" key="1">
    <source>
        <dbReference type="EMBL" id="TCG11694.1"/>
    </source>
</evidence>
<dbReference type="EMBL" id="PSZO01000003">
    <property type="protein sequence ID" value="TCG11694.1"/>
    <property type="molecule type" value="Genomic_DNA"/>
</dbReference>
<dbReference type="RefSeq" id="WP_131598432.1">
    <property type="nucleotide sequence ID" value="NZ_PSZO01000003.1"/>
</dbReference>
<gene>
    <name evidence="1" type="ORF">C4B24_00885</name>
</gene>
<sequence>MRIILKSTLVSEPKIISKSSFVGLASDKFDFKKIEEFKMLNLENVILYFKDNNNLIKKHFIISLFLYKNLDGDWVIYSDGQMIELKDFENKIINFKKNSFYQSRII</sequence>
<accession>A0A4R0XXE4</accession>
<organism evidence="1 2">
    <name type="scientific">Mycoplasma marinum</name>
    <dbReference type="NCBI Taxonomy" id="1937190"/>
    <lineage>
        <taxon>Bacteria</taxon>
        <taxon>Bacillati</taxon>
        <taxon>Mycoplasmatota</taxon>
        <taxon>Mollicutes</taxon>
        <taxon>Mycoplasmataceae</taxon>
        <taxon>Mycoplasma</taxon>
    </lineage>
</organism>
<reference evidence="1 2" key="1">
    <citation type="submission" date="2018-02" db="EMBL/GenBank/DDBJ databases">
        <title>Mycoplasma marinum and Mycoplasma todarodis sp. nov., moderately halophilic and psychrotolerant mycoplasmas isolated from cephalopods.</title>
        <authorList>
            <person name="Viver T."/>
        </authorList>
    </citation>
    <scope>NUCLEOTIDE SEQUENCE [LARGE SCALE GENOMIC DNA]</scope>
    <source>
        <strain evidence="1 2">PE</strain>
    </source>
</reference>
<proteinExistence type="predicted"/>
<comment type="caution">
    <text evidence="1">The sequence shown here is derived from an EMBL/GenBank/DDBJ whole genome shotgun (WGS) entry which is preliminary data.</text>
</comment>
<name>A0A4R0XXE4_9MOLU</name>
<protein>
    <submittedName>
        <fullName evidence="1">Uncharacterized protein</fullName>
    </submittedName>
</protein>
<keyword evidence="2" id="KW-1185">Reference proteome</keyword>
<evidence type="ECO:0000313" key="2">
    <source>
        <dbReference type="Proteomes" id="UP000294192"/>
    </source>
</evidence>